<dbReference type="Gene3D" id="2.120.10.30">
    <property type="entry name" value="TolB, C-terminal domain"/>
    <property type="match status" value="1"/>
</dbReference>
<dbReference type="PANTHER" id="PTHR47064:SF2">
    <property type="entry name" value="SMP-30_GLUCONOLACTONASE_LRE-LIKE REGION DOMAIN-CONTAINING PROTEIN-RELATED"/>
    <property type="match status" value="1"/>
</dbReference>
<dbReference type="EMBL" id="CAJNOR010004689">
    <property type="protein sequence ID" value="CAF1521323.1"/>
    <property type="molecule type" value="Genomic_DNA"/>
</dbReference>
<feature type="chain" id="PRO_5032796353" description="SMP-30/Gluconolactonase/LRE-like region domain-containing protein" evidence="1">
    <location>
        <begin position="18"/>
        <end position="384"/>
    </location>
</feature>
<name>A0A815USX7_ADIRI</name>
<dbReference type="Proteomes" id="UP000663828">
    <property type="component" value="Unassembled WGS sequence"/>
</dbReference>
<dbReference type="AlphaFoldDB" id="A0A815USX7"/>
<evidence type="ECO:0000256" key="1">
    <source>
        <dbReference type="SAM" id="SignalP"/>
    </source>
</evidence>
<dbReference type="InterPro" id="IPR052988">
    <property type="entry name" value="Oryzine_lactonohydrolase"/>
</dbReference>
<dbReference type="InterPro" id="IPR011042">
    <property type="entry name" value="6-blade_b-propeller_TolB-like"/>
</dbReference>
<evidence type="ECO:0000259" key="2">
    <source>
        <dbReference type="Pfam" id="PF08450"/>
    </source>
</evidence>
<proteinExistence type="predicted"/>
<accession>A0A815USX7</accession>
<comment type="caution">
    <text evidence="3">The sequence shown here is derived from an EMBL/GenBank/DDBJ whole genome shotgun (WGS) entry which is preliminary data.</text>
</comment>
<evidence type="ECO:0000313" key="3">
    <source>
        <dbReference type="EMBL" id="CAF1521323.1"/>
    </source>
</evidence>
<dbReference type="Pfam" id="PF08450">
    <property type="entry name" value="SGL"/>
    <property type="match status" value="1"/>
</dbReference>
<feature type="signal peptide" evidence="1">
    <location>
        <begin position="1"/>
        <end position="17"/>
    </location>
</feature>
<organism evidence="3 4">
    <name type="scientific">Adineta ricciae</name>
    <name type="common">Rotifer</name>
    <dbReference type="NCBI Taxonomy" id="249248"/>
    <lineage>
        <taxon>Eukaryota</taxon>
        <taxon>Metazoa</taxon>
        <taxon>Spiralia</taxon>
        <taxon>Gnathifera</taxon>
        <taxon>Rotifera</taxon>
        <taxon>Eurotatoria</taxon>
        <taxon>Bdelloidea</taxon>
        <taxon>Adinetida</taxon>
        <taxon>Adinetidae</taxon>
        <taxon>Adineta</taxon>
    </lineage>
</organism>
<feature type="domain" description="SMP-30/Gluconolactonase/LRE-like region" evidence="2">
    <location>
        <begin position="108"/>
        <end position="345"/>
    </location>
</feature>
<dbReference type="SUPFAM" id="SSF63829">
    <property type="entry name" value="Calcium-dependent phosphotriesterase"/>
    <property type="match status" value="1"/>
</dbReference>
<sequence>MFLQLIVITFVLTNANALNKIVTFPFSITSRLDSTSFYRYKNQSFSFTTFTDTTNSKNSTSDQNELAIAQDASFLSYSAEFLSIIGSNPDLKLIQEQPASAETQFAHEGGAYIPETNEVWFTANQLPKQNTNMYSINLKTNQITQLNIQPPILTPNGVNYFKGYVYVCSQGNTTTPAAVYAVNPTTYSSRIVVNSWFGYRLNSPNDVTFTTKVLGKKFMWFTDPQIAFMQKFSGVPQYRSTVFRYDMMTSELRPVITDIITPNGIAFNQEENVLYVTDTSPDTDTAIVYAYDLNKDGLPINRRVFSVSSIGLPDGIRVDRNDRVWIAEGDGINVRDRTGALLGVILSHGLSPAGVISNFGLMKNTVVILAQETVWRLDLPVDVL</sequence>
<evidence type="ECO:0000313" key="4">
    <source>
        <dbReference type="Proteomes" id="UP000663828"/>
    </source>
</evidence>
<protein>
    <recommendedName>
        <fullName evidence="2">SMP-30/Gluconolactonase/LRE-like region domain-containing protein</fullName>
    </recommendedName>
</protein>
<dbReference type="InterPro" id="IPR013658">
    <property type="entry name" value="SGL"/>
</dbReference>
<gene>
    <name evidence="3" type="ORF">XAT740_LOCUS40818</name>
</gene>
<reference evidence="3" key="1">
    <citation type="submission" date="2021-02" db="EMBL/GenBank/DDBJ databases">
        <authorList>
            <person name="Nowell W R."/>
        </authorList>
    </citation>
    <scope>NUCLEOTIDE SEQUENCE</scope>
</reference>
<keyword evidence="1" id="KW-0732">Signal</keyword>
<dbReference type="PANTHER" id="PTHR47064">
    <property type="entry name" value="PUTATIVE (AFU_ORTHOLOGUE AFUA_1G08990)-RELATED"/>
    <property type="match status" value="1"/>
</dbReference>
<keyword evidence="4" id="KW-1185">Reference proteome</keyword>